<dbReference type="EMBL" id="CM002925">
    <property type="protein sequence ID" value="KGN52766.1"/>
    <property type="molecule type" value="Genomic_DNA"/>
</dbReference>
<reference evidence="2 3" key="2">
    <citation type="journal article" date="2009" name="PLoS ONE">
        <title>An integrated genetic and cytogenetic map of the cucumber genome.</title>
        <authorList>
            <person name="Ren Y."/>
            <person name="Zhang Z."/>
            <person name="Liu J."/>
            <person name="Staub J.E."/>
            <person name="Han Y."/>
            <person name="Cheng Z."/>
            <person name="Li X."/>
            <person name="Lu J."/>
            <person name="Miao H."/>
            <person name="Kang H."/>
            <person name="Xie B."/>
            <person name="Gu X."/>
            <person name="Wang X."/>
            <person name="Du Y."/>
            <person name="Jin W."/>
            <person name="Huang S."/>
        </authorList>
    </citation>
    <scope>NUCLEOTIDE SEQUENCE [LARGE SCALE GENOMIC DNA]</scope>
    <source>
        <strain evidence="3">cv. 9930</strain>
    </source>
</reference>
<feature type="signal peptide" evidence="1">
    <location>
        <begin position="1"/>
        <end position="27"/>
    </location>
</feature>
<dbReference type="Gramene" id="KGN52766">
    <property type="protein sequence ID" value="KGN52766"/>
    <property type="gene ID" value="Csa_4G000850"/>
</dbReference>
<protein>
    <submittedName>
        <fullName evidence="2">Uncharacterized protein</fullName>
    </submittedName>
</protein>
<keyword evidence="3" id="KW-1185">Reference proteome</keyword>
<keyword evidence="1" id="KW-0732">Signal</keyword>
<sequence length="77" mass="8290">MEMKNKVALVAMVVVMVVMTRSATVTAAMDEGIELPTNGEASYYDTPPPPRVCPIMILPCKTDSECSPCYCNNGSCI</sequence>
<reference evidence="2 3" key="4">
    <citation type="journal article" date="2011" name="BMC Genomics">
        <title>RNA-Seq improves annotation of protein-coding genes in the cucumber genome.</title>
        <authorList>
            <person name="Li Z."/>
            <person name="Zhang Z."/>
            <person name="Yan P."/>
            <person name="Huang S."/>
            <person name="Fei Z."/>
            <person name="Lin K."/>
        </authorList>
    </citation>
    <scope>NUCLEOTIDE SEQUENCE [LARGE SCALE GENOMIC DNA]</scope>
    <source>
        <strain evidence="3">cv. 9930</strain>
    </source>
</reference>
<evidence type="ECO:0000256" key="1">
    <source>
        <dbReference type="SAM" id="SignalP"/>
    </source>
</evidence>
<dbReference type="Proteomes" id="UP000029981">
    <property type="component" value="Chromosome 4"/>
</dbReference>
<reference evidence="2 3" key="3">
    <citation type="journal article" date="2010" name="BMC Genomics">
        <title>Transcriptome sequencing and comparative analysis of cucumber flowers with different sex types.</title>
        <authorList>
            <person name="Guo S."/>
            <person name="Zheng Y."/>
            <person name="Joung J.G."/>
            <person name="Liu S."/>
            <person name="Zhang Z."/>
            <person name="Crasta O.R."/>
            <person name="Sobral B.W."/>
            <person name="Xu Y."/>
            <person name="Huang S."/>
            <person name="Fei Z."/>
        </authorList>
    </citation>
    <scope>NUCLEOTIDE SEQUENCE [LARGE SCALE GENOMIC DNA]</scope>
    <source>
        <strain evidence="3">cv. 9930</strain>
    </source>
</reference>
<feature type="chain" id="PRO_5001972625" evidence="1">
    <location>
        <begin position="28"/>
        <end position="77"/>
    </location>
</feature>
<accession>A0A0A0KY39</accession>
<dbReference type="AlphaFoldDB" id="A0A0A0KY39"/>
<gene>
    <name evidence="2" type="ORF">Csa_4G000850</name>
</gene>
<name>A0A0A0KY39_CUCSA</name>
<reference evidence="2 3" key="1">
    <citation type="journal article" date="2009" name="Nat. Genet.">
        <title>The genome of the cucumber, Cucumis sativus L.</title>
        <authorList>
            <person name="Huang S."/>
            <person name="Li R."/>
            <person name="Zhang Z."/>
            <person name="Li L."/>
            <person name="Gu X."/>
            <person name="Fan W."/>
            <person name="Lucas W.J."/>
            <person name="Wang X."/>
            <person name="Xie B."/>
            <person name="Ni P."/>
            <person name="Ren Y."/>
            <person name="Zhu H."/>
            <person name="Li J."/>
            <person name="Lin K."/>
            <person name="Jin W."/>
            <person name="Fei Z."/>
            <person name="Li G."/>
            <person name="Staub J."/>
            <person name="Kilian A."/>
            <person name="van der Vossen E.A."/>
            <person name="Wu Y."/>
            <person name="Guo J."/>
            <person name="He J."/>
            <person name="Jia Z."/>
            <person name="Ren Y."/>
            <person name="Tian G."/>
            <person name="Lu Y."/>
            <person name="Ruan J."/>
            <person name="Qian W."/>
            <person name="Wang M."/>
            <person name="Huang Q."/>
            <person name="Li B."/>
            <person name="Xuan Z."/>
            <person name="Cao J."/>
            <person name="Asan"/>
            <person name="Wu Z."/>
            <person name="Zhang J."/>
            <person name="Cai Q."/>
            <person name="Bai Y."/>
            <person name="Zhao B."/>
            <person name="Han Y."/>
            <person name="Li Y."/>
            <person name="Li X."/>
            <person name="Wang S."/>
            <person name="Shi Q."/>
            <person name="Liu S."/>
            <person name="Cho W.K."/>
            <person name="Kim J.Y."/>
            <person name="Xu Y."/>
            <person name="Heller-Uszynska K."/>
            <person name="Miao H."/>
            <person name="Cheng Z."/>
            <person name="Zhang S."/>
            <person name="Wu J."/>
            <person name="Yang Y."/>
            <person name="Kang H."/>
            <person name="Li M."/>
            <person name="Liang H."/>
            <person name="Ren X."/>
            <person name="Shi Z."/>
            <person name="Wen M."/>
            <person name="Jian M."/>
            <person name="Yang H."/>
            <person name="Zhang G."/>
            <person name="Yang Z."/>
            <person name="Chen R."/>
            <person name="Liu S."/>
            <person name="Li J."/>
            <person name="Ma L."/>
            <person name="Liu H."/>
            <person name="Zhou Y."/>
            <person name="Zhao J."/>
            <person name="Fang X."/>
            <person name="Li G."/>
            <person name="Fang L."/>
            <person name="Li Y."/>
            <person name="Liu D."/>
            <person name="Zheng H."/>
            <person name="Zhang Y."/>
            <person name="Qin N."/>
            <person name="Li Z."/>
            <person name="Yang G."/>
            <person name="Yang S."/>
            <person name="Bolund L."/>
            <person name="Kristiansen K."/>
            <person name="Zheng H."/>
            <person name="Li S."/>
            <person name="Zhang X."/>
            <person name="Yang H."/>
            <person name="Wang J."/>
            <person name="Sun R."/>
            <person name="Zhang B."/>
            <person name="Jiang S."/>
            <person name="Wang J."/>
            <person name="Du Y."/>
            <person name="Li S."/>
        </authorList>
    </citation>
    <scope>NUCLEOTIDE SEQUENCE [LARGE SCALE GENOMIC DNA]</scope>
    <source>
        <strain evidence="3">cv. 9930</strain>
    </source>
</reference>
<proteinExistence type="predicted"/>
<organism evidence="2 3">
    <name type="scientific">Cucumis sativus</name>
    <name type="common">Cucumber</name>
    <dbReference type="NCBI Taxonomy" id="3659"/>
    <lineage>
        <taxon>Eukaryota</taxon>
        <taxon>Viridiplantae</taxon>
        <taxon>Streptophyta</taxon>
        <taxon>Embryophyta</taxon>
        <taxon>Tracheophyta</taxon>
        <taxon>Spermatophyta</taxon>
        <taxon>Magnoliopsida</taxon>
        <taxon>eudicotyledons</taxon>
        <taxon>Gunneridae</taxon>
        <taxon>Pentapetalae</taxon>
        <taxon>rosids</taxon>
        <taxon>fabids</taxon>
        <taxon>Cucurbitales</taxon>
        <taxon>Cucurbitaceae</taxon>
        <taxon>Benincaseae</taxon>
        <taxon>Cucumis</taxon>
    </lineage>
</organism>
<evidence type="ECO:0000313" key="2">
    <source>
        <dbReference type="EMBL" id="KGN52766.1"/>
    </source>
</evidence>
<evidence type="ECO:0000313" key="3">
    <source>
        <dbReference type="Proteomes" id="UP000029981"/>
    </source>
</evidence>